<keyword evidence="2" id="KW-0805">Transcription regulation</keyword>
<evidence type="ECO:0000256" key="2">
    <source>
        <dbReference type="ARBA" id="ARBA00023015"/>
    </source>
</evidence>
<comment type="similarity">
    <text evidence="1">Belongs to the LysR transcriptional regulatory family.</text>
</comment>
<dbReference type="AlphaFoldDB" id="A0A1Y2KBR0"/>
<dbReference type="RefSeq" id="WP_241893417.1">
    <property type="nucleotide sequence ID" value="NZ_LVJN01000015.1"/>
</dbReference>
<dbReference type="PRINTS" id="PR00039">
    <property type="entry name" value="HTHLYSR"/>
</dbReference>
<dbReference type="Gene3D" id="3.40.190.290">
    <property type="match status" value="1"/>
</dbReference>
<feature type="domain" description="HTH lysR-type" evidence="5">
    <location>
        <begin position="1"/>
        <end position="56"/>
    </location>
</feature>
<dbReference type="InterPro" id="IPR036390">
    <property type="entry name" value="WH_DNA-bd_sf"/>
</dbReference>
<dbReference type="FunFam" id="1.10.10.10:FF:000001">
    <property type="entry name" value="LysR family transcriptional regulator"/>
    <property type="match status" value="1"/>
</dbReference>
<name>A0A1Y2KBR0_9PROT</name>
<dbReference type="Pfam" id="PF03466">
    <property type="entry name" value="LysR_substrate"/>
    <property type="match status" value="1"/>
</dbReference>
<keyword evidence="4" id="KW-0804">Transcription</keyword>
<reference evidence="6 7" key="1">
    <citation type="journal article" date="2016" name="BMC Genomics">
        <title>Combined genomic and structural analyses of a cultured magnetotactic bacterium reveals its niche adaptation to a dynamic environment.</title>
        <authorList>
            <person name="Araujo A.C."/>
            <person name="Morillo V."/>
            <person name="Cypriano J."/>
            <person name="Teixeira L.C."/>
            <person name="Leao P."/>
            <person name="Lyra S."/>
            <person name="Almeida L.G."/>
            <person name="Bazylinski D.A."/>
            <person name="Vasconcellos A.T."/>
            <person name="Abreu F."/>
            <person name="Lins U."/>
        </authorList>
    </citation>
    <scope>NUCLEOTIDE SEQUENCE [LARGE SCALE GENOMIC DNA]</scope>
    <source>
        <strain evidence="6 7">IT-1</strain>
    </source>
</reference>
<dbReference type="SUPFAM" id="SSF46785">
    <property type="entry name" value="Winged helix' DNA-binding domain"/>
    <property type="match status" value="1"/>
</dbReference>
<dbReference type="PANTHER" id="PTHR30126">
    <property type="entry name" value="HTH-TYPE TRANSCRIPTIONAL REGULATOR"/>
    <property type="match status" value="1"/>
</dbReference>
<keyword evidence="3" id="KW-0238">DNA-binding</keyword>
<dbReference type="Gene3D" id="1.10.10.10">
    <property type="entry name" value="Winged helix-like DNA-binding domain superfamily/Winged helix DNA-binding domain"/>
    <property type="match status" value="1"/>
</dbReference>
<evidence type="ECO:0000256" key="3">
    <source>
        <dbReference type="ARBA" id="ARBA00023125"/>
    </source>
</evidence>
<accession>A0A1Y2KBR0</accession>
<dbReference type="SUPFAM" id="SSF53850">
    <property type="entry name" value="Periplasmic binding protein-like II"/>
    <property type="match status" value="1"/>
</dbReference>
<dbReference type="EMBL" id="LVJN01000015">
    <property type="protein sequence ID" value="OSM07245.1"/>
    <property type="molecule type" value="Genomic_DNA"/>
</dbReference>
<keyword evidence="7" id="KW-1185">Reference proteome</keyword>
<sequence>MDLLRTFLEVNRTRHFGRASHHLFVTQSAVSARIKLLEEQLGAALFTRRRNDIQLTAAGQRFVKTAQMLISMWEEARRSIQLEQGETPALTLGAPPSLWDILLRDWVLTLFGQAETGAVRLGCHAQSAERVEQGVLDKTLDLGIAYAPPQDGALITRQVAVIELEMVASLPGLSAQQAIAENYVQLDWGAAFIAAHARWFPELPPPTLQVNWSGLALEFLLQRGGAAYLPQRQVREAVEHGVLHRVADAPNFTRPVHVQYRRDHDFRDRIEEMIDSLIHAPSQPAKLAHDTIPPSQ</sequence>
<dbReference type="InterPro" id="IPR005119">
    <property type="entry name" value="LysR_subst-bd"/>
</dbReference>
<evidence type="ECO:0000313" key="6">
    <source>
        <dbReference type="EMBL" id="OSM07245.1"/>
    </source>
</evidence>
<gene>
    <name evidence="6" type="ORF">MAIT1_03822</name>
</gene>
<dbReference type="GO" id="GO:0003700">
    <property type="term" value="F:DNA-binding transcription factor activity"/>
    <property type="evidence" value="ECO:0007669"/>
    <property type="project" value="InterPro"/>
</dbReference>
<dbReference type="GO" id="GO:0000976">
    <property type="term" value="F:transcription cis-regulatory region binding"/>
    <property type="evidence" value="ECO:0007669"/>
    <property type="project" value="TreeGrafter"/>
</dbReference>
<dbReference type="Proteomes" id="UP000194003">
    <property type="component" value="Unassembled WGS sequence"/>
</dbReference>
<evidence type="ECO:0000259" key="5">
    <source>
        <dbReference type="PROSITE" id="PS50931"/>
    </source>
</evidence>
<evidence type="ECO:0000313" key="7">
    <source>
        <dbReference type="Proteomes" id="UP000194003"/>
    </source>
</evidence>
<dbReference type="PROSITE" id="PS50931">
    <property type="entry name" value="HTH_LYSR"/>
    <property type="match status" value="1"/>
</dbReference>
<dbReference type="Pfam" id="PF00126">
    <property type="entry name" value="HTH_1"/>
    <property type="match status" value="1"/>
</dbReference>
<protein>
    <submittedName>
        <fullName evidence="6">Putative LysR family transcriptional regulator</fullName>
    </submittedName>
</protein>
<dbReference type="PANTHER" id="PTHR30126:SF21">
    <property type="entry name" value="TRANSCRIPTIONAL REGULATOR-RELATED"/>
    <property type="match status" value="1"/>
</dbReference>
<organism evidence="6 7">
    <name type="scientific">Magnetofaba australis IT-1</name>
    <dbReference type="NCBI Taxonomy" id="1434232"/>
    <lineage>
        <taxon>Bacteria</taxon>
        <taxon>Pseudomonadati</taxon>
        <taxon>Pseudomonadota</taxon>
        <taxon>Magnetococcia</taxon>
        <taxon>Magnetococcales</taxon>
        <taxon>Magnetococcaceae</taxon>
        <taxon>Magnetofaba</taxon>
    </lineage>
</organism>
<dbReference type="STRING" id="1434232.MAIT1_03822"/>
<evidence type="ECO:0000256" key="4">
    <source>
        <dbReference type="ARBA" id="ARBA00023163"/>
    </source>
</evidence>
<comment type="caution">
    <text evidence="6">The sequence shown here is derived from an EMBL/GenBank/DDBJ whole genome shotgun (WGS) entry which is preliminary data.</text>
</comment>
<dbReference type="InterPro" id="IPR000847">
    <property type="entry name" value="LysR_HTH_N"/>
</dbReference>
<evidence type="ECO:0000256" key="1">
    <source>
        <dbReference type="ARBA" id="ARBA00009437"/>
    </source>
</evidence>
<dbReference type="InterPro" id="IPR036388">
    <property type="entry name" value="WH-like_DNA-bd_sf"/>
</dbReference>
<proteinExistence type="inferred from homology"/>